<feature type="region of interest" description="Disordered" evidence="1">
    <location>
        <begin position="1"/>
        <end position="20"/>
    </location>
</feature>
<evidence type="ECO:0000313" key="2">
    <source>
        <dbReference type="EMBL" id="WPL15286.1"/>
    </source>
</evidence>
<dbReference type="RefSeq" id="WP_328985870.1">
    <property type="nucleotide sequence ID" value="NZ_CP121472.1"/>
</dbReference>
<proteinExistence type="predicted"/>
<evidence type="ECO:0000256" key="1">
    <source>
        <dbReference type="SAM" id="MobiDB-lite"/>
    </source>
</evidence>
<dbReference type="Proteomes" id="UP001432180">
    <property type="component" value="Chromosome"/>
</dbReference>
<dbReference type="EMBL" id="CP121472">
    <property type="protein sequence ID" value="WPL15286.1"/>
    <property type="molecule type" value="Genomic_DNA"/>
</dbReference>
<protein>
    <submittedName>
        <fullName evidence="2">Uncharacterized protein</fullName>
    </submittedName>
</protein>
<name>A0ABZ0S4P7_9GAMM</name>
<sequence>MPRTQQPNNPKRRIAPPGQLSAAEQADLLARARYVGSALHKHKAVDYGFHPPGNPRPHKSLCDDLRIIRRQEAAQLMANGIRLGMISACPAGQLPKFIWSVDQDGEAYEAKIDRNGYHGYRLDRDHEKTMRQYVLDEWTRRQ</sequence>
<organism evidence="2 3">
    <name type="scientific">Thiorhodovibrio winogradskyi</name>
    <dbReference type="NCBI Taxonomy" id="77007"/>
    <lineage>
        <taxon>Bacteria</taxon>
        <taxon>Pseudomonadati</taxon>
        <taxon>Pseudomonadota</taxon>
        <taxon>Gammaproteobacteria</taxon>
        <taxon>Chromatiales</taxon>
        <taxon>Chromatiaceae</taxon>
        <taxon>Thiorhodovibrio</taxon>
    </lineage>
</organism>
<evidence type="ECO:0000313" key="3">
    <source>
        <dbReference type="Proteomes" id="UP001432180"/>
    </source>
</evidence>
<keyword evidence="3" id="KW-1185">Reference proteome</keyword>
<reference evidence="2 3" key="1">
    <citation type="journal article" date="2023" name="Microorganisms">
        <title>Thiorhodovibrio frisius and Trv. litoralis spp. nov., Two Novel Members from a Clade of Fastidious Purple Sulfur Bacteria That Exhibit Unique Red-Shifted Light-Harvesting Capabilities.</title>
        <authorList>
            <person name="Methner A."/>
            <person name="Kuzyk S.B."/>
            <person name="Petersen J."/>
            <person name="Bauer S."/>
            <person name="Brinkmann H."/>
            <person name="Sichau K."/>
            <person name="Wanner G."/>
            <person name="Wolf J."/>
            <person name="Neumann-Schaal M."/>
            <person name="Henke P."/>
            <person name="Tank M."/>
            <person name="Sproer C."/>
            <person name="Bunk B."/>
            <person name="Overmann J."/>
        </authorList>
    </citation>
    <scope>NUCLEOTIDE SEQUENCE [LARGE SCALE GENOMIC DNA]</scope>
    <source>
        <strain evidence="2 3">DSM 6702</strain>
    </source>
</reference>
<accession>A0ABZ0S4P7</accession>
<gene>
    <name evidence="2" type="ORF">Thiowin_00173</name>
</gene>